<keyword evidence="3 6" id="KW-0863">Zinc-finger</keyword>
<keyword evidence="1" id="KW-0479">Metal-binding</keyword>
<keyword evidence="5" id="KW-0539">Nucleus</keyword>
<evidence type="ECO:0000256" key="7">
    <source>
        <dbReference type="SAM" id="MobiDB-lite"/>
    </source>
</evidence>
<keyword evidence="10" id="KW-1185">Reference proteome</keyword>
<keyword evidence="4" id="KW-0862">Zinc</keyword>
<feature type="compositionally biased region" description="Basic and acidic residues" evidence="7">
    <location>
        <begin position="189"/>
        <end position="208"/>
    </location>
</feature>
<name>A0AAD3MYF6_LATJO</name>
<keyword evidence="2" id="KW-0677">Repeat</keyword>
<evidence type="ECO:0000256" key="4">
    <source>
        <dbReference type="ARBA" id="ARBA00022833"/>
    </source>
</evidence>
<evidence type="ECO:0000256" key="6">
    <source>
        <dbReference type="PROSITE-ProRule" id="PRU00042"/>
    </source>
</evidence>
<sequence length="500" mass="55822">MHSGRCRRLSSGFNRRLFHRSELQAVVFWCTTCGRRPPLGCFDQLLMSEDSSSDEEWCISSKRLASAHTEAKCWECGKKFSSITNLMSHYKSHDINATCHICKVMFRRLTSLSTHLDNAHSPPLCKKCHQSFSNVWELNKHAEIRCTGSAQFKEAPSLVSAVRHHSQNTDIFSNELAVQQNTNSVPHDSVSELRPQQRIEMKPERPETSENSVEYIVGEDDNDIDMESDCEKGDDSTSSESDDEDKTLSKPTNLCLDDPESDAGSNSSSTDHSSRPPASVRLGKDGALDQPTDLPPSHLSGPLSVSPGATDTDAPATMTSDPASPPAPTILAMFENDSQDVALMKRMNTGWRSKAPYPCRQCGAILRQPSFMISHRYLHRGHRSHQCHCGRTFKHRLHLLRHCVQHAEAISYICVSCGETFIGARLLAEHMKGKSQKKSRPSGPMSHCAVHSAQGQKMRSLVGMPVLQVVQHVKSLEQLWVERIYRLIFMDIVDENSEGS</sequence>
<dbReference type="GO" id="GO:0000978">
    <property type="term" value="F:RNA polymerase II cis-regulatory region sequence-specific DNA binding"/>
    <property type="evidence" value="ECO:0007669"/>
    <property type="project" value="TreeGrafter"/>
</dbReference>
<reference evidence="9" key="1">
    <citation type="submission" date="2022-08" db="EMBL/GenBank/DDBJ databases">
        <title>Genome sequencing of akame (Lates japonicus).</title>
        <authorList>
            <person name="Hashiguchi Y."/>
            <person name="Takahashi H."/>
        </authorList>
    </citation>
    <scope>NUCLEOTIDE SEQUENCE</scope>
    <source>
        <strain evidence="9">Kochi</strain>
    </source>
</reference>
<dbReference type="Proteomes" id="UP001279410">
    <property type="component" value="Unassembled WGS sequence"/>
</dbReference>
<dbReference type="SUPFAM" id="SSF57667">
    <property type="entry name" value="beta-beta-alpha zinc fingers"/>
    <property type="match status" value="2"/>
</dbReference>
<feature type="region of interest" description="Disordered" evidence="7">
    <location>
        <begin position="181"/>
        <end position="327"/>
    </location>
</feature>
<evidence type="ECO:0000256" key="1">
    <source>
        <dbReference type="ARBA" id="ARBA00022723"/>
    </source>
</evidence>
<dbReference type="InterPro" id="IPR036236">
    <property type="entry name" value="Znf_C2H2_sf"/>
</dbReference>
<gene>
    <name evidence="9" type="ORF">AKAME5_001512300</name>
</gene>
<protein>
    <submittedName>
        <fullName evidence="9">Zinc finger protein 160-like protein</fullName>
    </submittedName>
</protein>
<feature type="compositionally biased region" description="Acidic residues" evidence="7">
    <location>
        <begin position="217"/>
        <end position="228"/>
    </location>
</feature>
<dbReference type="Pfam" id="PF13912">
    <property type="entry name" value="zf-C2H2_6"/>
    <property type="match status" value="2"/>
</dbReference>
<feature type="domain" description="C2H2-type" evidence="8">
    <location>
        <begin position="357"/>
        <end position="384"/>
    </location>
</feature>
<accession>A0AAD3MYF6</accession>
<evidence type="ECO:0000256" key="5">
    <source>
        <dbReference type="ARBA" id="ARBA00023242"/>
    </source>
</evidence>
<comment type="caution">
    <text evidence="9">The sequence shown here is derived from an EMBL/GenBank/DDBJ whole genome shotgun (WGS) entry which is preliminary data.</text>
</comment>
<dbReference type="GO" id="GO:0008270">
    <property type="term" value="F:zinc ion binding"/>
    <property type="evidence" value="ECO:0007669"/>
    <property type="project" value="UniProtKB-KW"/>
</dbReference>
<evidence type="ECO:0000313" key="10">
    <source>
        <dbReference type="Proteomes" id="UP001279410"/>
    </source>
</evidence>
<evidence type="ECO:0000256" key="3">
    <source>
        <dbReference type="ARBA" id="ARBA00022771"/>
    </source>
</evidence>
<feature type="domain" description="C2H2-type" evidence="8">
    <location>
        <begin position="412"/>
        <end position="441"/>
    </location>
</feature>
<proteinExistence type="predicted"/>
<organism evidence="9 10">
    <name type="scientific">Lates japonicus</name>
    <name type="common">Japanese lates</name>
    <dbReference type="NCBI Taxonomy" id="270547"/>
    <lineage>
        <taxon>Eukaryota</taxon>
        <taxon>Metazoa</taxon>
        <taxon>Chordata</taxon>
        <taxon>Craniata</taxon>
        <taxon>Vertebrata</taxon>
        <taxon>Euteleostomi</taxon>
        <taxon>Actinopterygii</taxon>
        <taxon>Neopterygii</taxon>
        <taxon>Teleostei</taxon>
        <taxon>Neoteleostei</taxon>
        <taxon>Acanthomorphata</taxon>
        <taxon>Carangaria</taxon>
        <taxon>Carangaria incertae sedis</taxon>
        <taxon>Centropomidae</taxon>
        <taxon>Lates</taxon>
    </lineage>
</organism>
<dbReference type="PROSITE" id="PS50157">
    <property type="entry name" value="ZINC_FINGER_C2H2_2"/>
    <property type="match status" value="3"/>
</dbReference>
<evidence type="ECO:0000313" key="9">
    <source>
        <dbReference type="EMBL" id="GLD63508.1"/>
    </source>
</evidence>
<evidence type="ECO:0000259" key="8">
    <source>
        <dbReference type="PROSITE" id="PS50157"/>
    </source>
</evidence>
<dbReference type="GO" id="GO:0001228">
    <property type="term" value="F:DNA-binding transcription activator activity, RNA polymerase II-specific"/>
    <property type="evidence" value="ECO:0007669"/>
    <property type="project" value="TreeGrafter"/>
</dbReference>
<dbReference type="InterPro" id="IPR013087">
    <property type="entry name" value="Znf_C2H2_type"/>
</dbReference>
<dbReference type="PANTHER" id="PTHR24393">
    <property type="entry name" value="ZINC FINGER PROTEIN"/>
    <property type="match status" value="1"/>
</dbReference>
<evidence type="ECO:0000256" key="2">
    <source>
        <dbReference type="ARBA" id="ARBA00022737"/>
    </source>
</evidence>
<dbReference type="SMART" id="SM00355">
    <property type="entry name" value="ZnF_C2H2"/>
    <property type="match status" value="6"/>
</dbReference>
<dbReference type="PROSITE" id="PS00028">
    <property type="entry name" value="ZINC_FINGER_C2H2_1"/>
    <property type="match status" value="3"/>
</dbReference>
<dbReference type="AlphaFoldDB" id="A0AAD3MYF6"/>
<dbReference type="PANTHER" id="PTHR24393:SF34">
    <property type="entry name" value="PR_SET DOMAIN 13"/>
    <property type="match status" value="1"/>
</dbReference>
<dbReference type="GO" id="GO:0005634">
    <property type="term" value="C:nucleus"/>
    <property type="evidence" value="ECO:0007669"/>
    <property type="project" value="TreeGrafter"/>
</dbReference>
<dbReference type="Gene3D" id="3.30.160.60">
    <property type="entry name" value="Classic Zinc Finger"/>
    <property type="match status" value="2"/>
</dbReference>
<dbReference type="EMBL" id="BRZM01000063">
    <property type="protein sequence ID" value="GLD63508.1"/>
    <property type="molecule type" value="Genomic_DNA"/>
</dbReference>
<feature type="domain" description="C2H2-type" evidence="8">
    <location>
        <begin position="71"/>
        <end position="93"/>
    </location>
</feature>